<dbReference type="GO" id="GO:0005681">
    <property type="term" value="C:spliceosomal complex"/>
    <property type="evidence" value="ECO:0007669"/>
    <property type="project" value="InterPro"/>
</dbReference>
<proteinExistence type="inferred from homology"/>
<name>A0A678TAM2_SACSP</name>
<accession>A0A678TAM2</accession>
<feature type="domain" description="SKI-interacting protein SKIP SNW" evidence="2">
    <location>
        <begin position="1"/>
        <end position="88"/>
    </location>
</feature>
<dbReference type="AlphaFoldDB" id="A0A678TAM2"/>
<protein>
    <submittedName>
        <fullName evidence="3">SNW domain-containing protein 1</fullName>
    </submittedName>
</protein>
<dbReference type="EMBL" id="MH182534">
    <property type="protein sequence ID" value="AWA45184.1"/>
    <property type="molecule type" value="Genomic_DNA"/>
</dbReference>
<gene>
    <name evidence="3" type="ORF">SS84K11_000011</name>
</gene>
<evidence type="ECO:0000256" key="1">
    <source>
        <dbReference type="ARBA" id="ARBA00010197"/>
    </source>
</evidence>
<comment type="similarity">
    <text evidence="1">Belongs to the SNW family.</text>
</comment>
<reference evidence="3" key="1">
    <citation type="submission" date="2018-04" db="EMBL/GenBank/DDBJ databases">
        <title>Comparative Analysis of Homologous Sequences of Saccharum officinarum and Saccharum spontaneum Reveals Independent Polyploidization Events.</title>
        <authorList>
            <person name="Sharma A."/>
            <person name="Song J."/>
            <person name="Lin Q."/>
            <person name="Singh R."/>
            <person name="Ramos N."/>
            <person name="Wang K."/>
            <person name="Zhang J."/>
            <person name="Ming R."/>
            <person name="Yu Q."/>
        </authorList>
    </citation>
    <scope>NUCLEOTIDE SEQUENCE</scope>
</reference>
<evidence type="ECO:0000259" key="2">
    <source>
        <dbReference type="Pfam" id="PF02731"/>
    </source>
</evidence>
<dbReference type="Pfam" id="PF02731">
    <property type="entry name" value="SKIP_SNW"/>
    <property type="match status" value="1"/>
</dbReference>
<organism evidence="3">
    <name type="scientific">Saccharum spontaneum</name>
    <name type="common">Wild sugarcane</name>
    <dbReference type="NCBI Taxonomy" id="62335"/>
    <lineage>
        <taxon>Eukaryota</taxon>
        <taxon>Viridiplantae</taxon>
        <taxon>Streptophyta</taxon>
        <taxon>Embryophyta</taxon>
        <taxon>Tracheophyta</taxon>
        <taxon>Spermatophyta</taxon>
        <taxon>Magnoliopsida</taxon>
        <taxon>Liliopsida</taxon>
        <taxon>Poales</taxon>
        <taxon>Poaceae</taxon>
        <taxon>PACMAD clade</taxon>
        <taxon>Panicoideae</taxon>
        <taxon>Andropogonodae</taxon>
        <taxon>Andropogoneae</taxon>
        <taxon>Saccharinae</taxon>
        <taxon>Saccharum</taxon>
        <taxon>Saccharum officinarum species complex</taxon>
    </lineage>
</organism>
<dbReference type="InterPro" id="IPR017862">
    <property type="entry name" value="SKI-int_prot_SKIP"/>
</dbReference>
<dbReference type="PANTHER" id="PTHR12096">
    <property type="entry name" value="NUCLEAR PROTEIN SKIP-RELATED"/>
    <property type="match status" value="1"/>
</dbReference>
<sequence length="92" mass="10222">MHSPPRPVSRKDMSDWKISPNVSDWKNSGGYCISLDKRVAANGRRMQDVRVSDGFTSLSEALYVAEQKAKVAIQTRGKVVKELETKADGQRG</sequence>
<dbReference type="GO" id="GO:0000398">
    <property type="term" value="P:mRNA splicing, via spliceosome"/>
    <property type="evidence" value="ECO:0007669"/>
    <property type="project" value="InterPro"/>
</dbReference>
<evidence type="ECO:0000313" key="3">
    <source>
        <dbReference type="EMBL" id="AWA45184.1"/>
    </source>
</evidence>
<dbReference type="InterPro" id="IPR004015">
    <property type="entry name" value="SKI-int_prot_SKIP_SNW-dom"/>
</dbReference>